<dbReference type="GO" id="GO:0008270">
    <property type="term" value="F:zinc ion binding"/>
    <property type="evidence" value="ECO:0007669"/>
    <property type="project" value="UniProtKB-KW"/>
</dbReference>
<feature type="compositionally biased region" description="Low complexity" evidence="2">
    <location>
        <begin position="742"/>
        <end position="751"/>
    </location>
</feature>
<keyword evidence="1" id="KW-0863">Zinc-finger</keyword>
<dbReference type="Proteomes" id="UP001163046">
    <property type="component" value="Unassembled WGS sequence"/>
</dbReference>
<evidence type="ECO:0000313" key="4">
    <source>
        <dbReference type="EMBL" id="KAJ7391214.1"/>
    </source>
</evidence>
<feature type="region of interest" description="Disordered" evidence="2">
    <location>
        <begin position="737"/>
        <end position="758"/>
    </location>
</feature>
<evidence type="ECO:0000256" key="1">
    <source>
        <dbReference type="PROSITE-ProRule" id="PRU00325"/>
    </source>
</evidence>
<name>A0A9X0DAS6_9CNID</name>
<keyword evidence="1" id="KW-0862">Zinc</keyword>
<organism evidence="4 5">
    <name type="scientific">Desmophyllum pertusum</name>
    <dbReference type="NCBI Taxonomy" id="174260"/>
    <lineage>
        <taxon>Eukaryota</taxon>
        <taxon>Metazoa</taxon>
        <taxon>Cnidaria</taxon>
        <taxon>Anthozoa</taxon>
        <taxon>Hexacorallia</taxon>
        <taxon>Scleractinia</taxon>
        <taxon>Caryophylliina</taxon>
        <taxon>Caryophylliidae</taxon>
        <taxon>Desmophyllum</taxon>
    </lineage>
</organism>
<keyword evidence="1" id="KW-0479">Metal-binding</keyword>
<accession>A0A9X0DAS6</accession>
<dbReference type="InterPro" id="IPR007527">
    <property type="entry name" value="Znf_SWIM"/>
</dbReference>
<sequence length="778" mass="87254">MANQEVDNRDESFIHGIAAWPEAMCILGLPYQFHDITRFCCGDVEFYPLCIDTTFNMGEFYVTPTTYKNLLLQNVRDGKQLVFIGSTLVHMTRSYSAYCHLACKMKEVESGIADLRASVTDGELGLIRAWKVFYPESYQLRCVKHFTENVKDELKSIGIKGEAQRYFLNCIFGFVEDEVYHEGLLDAKDDETFDAVLASLEPGWNDKEVELLPEVKDPKFHKWLAKKATMMKETLIAGVRLKAGLQPGEKITTNASESANHALKEAADYEEMSLPEFVVLAKSVAVSQHQEVVRAVLRKGKFRFKPEYSYLEIKEDVWMHNMSVDSRKRHMTKIFNLEVGAMQVPAETSTTTGQLSVPYTSANLPVTNSVLSGVWNKASDFLMNSASIVQLPNGGGDDKKFFVYSRSKPDNPNVVTVGPNGKVSCSCLMYRSTPNVCSHSVAVAEREKTLKDFLSWVAQSGDPNLYSLSTSNVNVRAAGQKGGRPKRARRQTPTATMTVPLQQSLAPTGSSHFAAHQKPPQNIQTSSSHSRSNVQDCAMQMFLPVHQQCWQMQGQPVQHHPIQTGLEPVEQPCYPVYSQPQQLQYMPRSAGAVPWHNNNPFVVTRLTNRVKKCTGCHLEFRSSAGPPFIGLVVRHAEKDRYRDKHGQERLSNDANHYYHCTMECIKARHPFFHPGLLQVEGGEAMDPIQIDYLKKVFGFEPLVHVGADTSDSEDGCLFKPAFSPTKDVVEIVNMEGPSHQFNDSSSNSGDGKSTDYLHDDPLVPIYRRDYLGVCPPRK</sequence>
<evidence type="ECO:0000313" key="5">
    <source>
        <dbReference type="Proteomes" id="UP001163046"/>
    </source>
</evidence>
<keyword evidence="5" id="KW-1185">Reference proteome</keyword>
<comment type="caution">
    <text evidence="4">The sequence shown here is derived from an EMBL/GenBank/DDBJ whole genome shotgun (WGS) entry which is preliminary data.</text>
</comment>
<protein>
    <recommendedName>
        <fullName evidence="3">SWIM-type domain-containing protein</fullName>
    </recommendedName>
</protein>
<dbReference type="PROSITE" id="PS50966">
    <property type="entry name" value="ZF_SWIM"/>
    <property type="match status" value="1"/>
</dbReference>
<dbReference type="OrthoDB" id="5989494at2759"/>
<evidence type="ECO:0000259" key="3">
    <source>
        <dbReference type="PROSITE" id="PS50966"/>
    </source>
</evidence>
<gene>
    <name evidence="4" type="ORF">OS493_019345</name>
</gene>
<feature type="compositionally biased region" description="Polar residues" evidence="2">
    <location>
        <begin position="519"/>
        <end position="531"/>
    </location>
</feature>
<feature type="domain" description="SWIM-type" evidence="3">
    <location>
        <begin position="413"/>
        <end position="448"/>
    </location>
</feature>
<reference evidence="4" key="1">
    <citation type="submission" date="2023-01" db="EMBL/GenBank/DDBJ databases">
        <title>Genome assembly of the deep-sea coral Lophelia pertusa.</title>
        <authorList>
            <person name="Herrera S."/>
            <person name="Cordes E."/>
        </authorList>
    </citation>
    <scope>NUCLEOTIDE SEQUENCE</scope>
    <source>
        <strain evidence="4">USNM1676648</strain>
        <tissue evidence="4">Polyp</tissue>
    </source>
</reference>
<feature type="region of interest" description="Disordered" evidence="2">
    <location>
        <begin position="476"/>
        <end position="531"/>
    </location>
</feature>
<dbReference type="EMBL" id="MU825407">
    <property type="protein sequence ID" value="KAJ7391214.1"/>
    <property type="molecule type" value="Genomic_DNA"/>
</dbReference>
<dbReference type="AlphaFoldDB" id="A0A9X0DAS6"/>
<proteinExistence type="predicted"/>
<feature type="compositionally biased region" description="Polar residues" evidence="2">
    <location>
        <begin position="491"/>
        <end position="511"/>
    </location>
</feature>
<evidence type="ECO:0000256" key="2">
    <source>
        <dbReference type="SAM" id="MobiDB-lite"/>
    </source>
</evidence>